<dbReference type="OrthoDB" id="74460at2759"/>
<dbReference type="GeneID" id="19941136"/>
<reference evidence="2 3" key="1">
    <citation type="submission" date="2012-04" db="EMBL/GenBank/DDBJ databases">
        <title>The Genome Sequence of Saprolegnia declina VS20.</title>
        <authorList>
            <consortium name="The Broad Institute Genome Sequencing Platform"/>
            <person name="Russ C."/>
            <person name="Nusbaum C."/>
            <person name="Tyler B."/>
            <person name="van West P."/>
            <person name="Dieguez-Uribeondo J."/>
            <person name="de Bruijn I."/>
            <person name="Tripathy S."/>
            <person name="Jiang R."/>
            <person name="Young S.K."/>
            <person name="Zeng Q."/>
            <person name="Gargeya S."/>
            <person name="Fitzgerald M."/>
            <person name="Haas B."/>
            <person name="Abouelleil A."/>
            <person name="Alvarado L."/>
            <person name="Arachchi H.M."/>
            <person name="Berlin A."/>
            <person name="Chapman S.B."/>
            <person name="Goldberg J."/>
            <person name="Griggs A."/>
            <person name="Gujja S."/>
            <person name="Hansen M."/>
            <person name="Howarth C."/>
            <person name="Imamovic A."/>
            <person name="Larimer J."/>
            <person name="McCowen C."/>
            <person name="Montmayeur A."/>
            <person name="Murphy C."/>
            <person name="Neiman D."/>
            <person name="Pearson M."/>
            <person name="Priest M."/>
            <person name="Roberts A."/>
            <person name="Saif S."/>
            <person name="Shea T."/>
            <person name="Sisk P."/>
            <person name="Sykes S."/>
            <person name="Wortman J."/>
            <person name="Nusbaum C."/>
            <person name="Birren B."/>
        </authorList>
    </citation>
    <scope>NUCLEOTIDE SEQUENCE [LARGE SCALE GENOMIC DNA]</scope>
    <source>
        <strain evidence="2 3">VS20</strain>
    </source>
</reference>
<evidence type="ECO:0000313" key="3">
    <source>
        <dbReference type="Proteomes" id="UP000030762"/>
    </source>
</evidence>
<dbReference type="Pfam" id="PF01419">
    <property type="entry name" value="Jacalin"/>
    <property type="match status" value="2"/>
</dbReference>
<dbReference type="Proteomes" id="UP000030762">
    <property type="component" value="Unassembled WGS sequence"/>
</dbReference>
<dbReference type="OMA" id="FTNAHAR"/>
<dbReference type="SMART" id="SM00915">
    <property type="entry name" value="Jacalin"/>
    <property type="match status" value="1"/>
</dbReference>
<dbReference type="eggNOG" id="KOG4525">
    <property type="taxonomic scope" value="Eukaryota"/>
</dbReference>
<dbReference type="InterPro" id="IPR053002">
    <property type="entry name" value="Metalloproteinase_M10B"/>
</dbReference>
<dbReference type="Gene3D" id="2.100.10.30">
    <property type="entry name" value="Jacalin-like lectin domain"/>
    <property type="match status" value="2"/>
</dbReference>
<organism evidence="2 3">
    <name type="scientific">Saprolegnia diclina (strain VS20)</name>
    <dbReference type="NCBI Taxonomy" id="1156394"/>
    <lineage>
        <taxon>Eukaryota</taxon>
        <taxon>Sar</taxon>
        <taxon>Stramenopiles</taxon>
        <taxon>Oomycota</taxon>
        <taxon>Saprolegniomycetes</taxon>
        <taxon>Saprolegniales</taxon>
        <taxon>Saprolegniaceae</taxon>
        <taxon>Saprolegnia</taxon>
    </lineage>
</organism>
<dbReference type="VEuPathDB" id="FungiDB:SDRG_00409"/>
<accession>T0R6X2</accession>
<dbReference type="AlphaFoldDB" id="T0R6X2"/>
<dbReference type="InterPro" id="IPR001229">
    <property type="entry name" value="Jacalin-like_lectin_dom"/>
</dbReference>
<dbReference type="InParanoid" id="T0R6X2"/>
<dbReference type="EMBL" id="JH767132">
    <property type="protein sequence ID" value="EQC42681.1"/>
    <property type="molecule type" value="Genomic_DNA"/>
</dbReference>
<evidence type="ECO:0000259" key="1">
    <source>
        <dbReference type="PROSITE" id="PS51752"/>
    </source>
</evidence>
<keyword evidence="3" id="KW-1185">Reference proteome</keyword>
<sequence>MEPTIFVRNMADGDVTRHALLLLECEFMCDWDLPTNVLAEVQIGDAATYWPVAPSGRFKALVHLPRVGAHDIVINVAECYTFLSVTYALPTTDHKIRFHYQKCAGDDGSFDAPRGADNSEAMAVAKIKFNALLLQTAMAALLPNHETFALEVDEDGQPIVHVIETSFGLAAAHAATDQELYALVAKDMEALGYHHCVRGTQWKHAVILGCSRYNPSTRKADGHLALGGNAHAMFGACGLHTWAATVGEVSSKFLDGTLIDASRLLDDSCHRKTHWANYATGLGAFLHELGHALGLGHAVDGIMARGFDNLNRLFCIFEPKPLLQGAVYSHAYADGKLMLHQQQVVEVSDVHGAHWHRADVLRLRTCKWLAASRVLEPSGAPAVNWRRDLLGPVGYGTHDGQLTPFEANDETTAGILITSGAYVDRLEQLSPSTLNDLLLADLSVGGNQDLFVLLDHEYILRVDVHAVAWVDGLRFHTNLRTTRMYGGGSGIAPRSLVAPRGHYIASLFGAHGQHHLGRVGAVVRRLPSTELTRTLLPAPTTATTGLFASALSSLFGPTVHTLPAVGDGAYDGDQDPFSFKDGLGAVVISCATYVTNLKCLSVSEAAAQLADGLYCSDDQHVFALVPGEHLVQVDVRSGAWVDALRFVTNKRVTPWYGGDGGVSSALVCPPRHAIVGFFGSIGDNYVGTLGAYYSELPPTTVPQAPTSVVAPLEAPVSTPIGVVVVATATDVQLVATFASMAAYAELRAQHPHHVVFVFAEHDTLVQVDVCRPDGVTVTGVGLHSARLGSAWYGHFDAASLAYLSAPSAYLSHLHIAGADVSYEFAATTSTTTAPTFLNDGTTVVDAGEANACLDSRVGLVAAVVCRHNNGDALVDKTLEWSNVSLDTTPPLTWYVSRAIVSKSLPDAATPHGLLAIDVAGVTTYAPSGDFS</sequence>
<proteinExistence type="predicted"/>
<dbReference type="InterPro" id="IPR036404">
    <property type="entry name" value="Jacalin-like_lectin_dom_sf"/>
</dbReference>
<dbReference type="SUPFAM" id="SSF51101">
    <property type="entry name" value="Mannose-binding lectins"/>
    <property type="match status" value="2"/>
</dbReference>
<protein>
    <recommendedName>
        <fullName evidence="1">Jacalin-type lectin domain-containing protein</fullName>
    </recommendedName>
</protein>
<dbReference type="PROSITE" id="PS51752">
    <property type="entry name" value="JACALIN_LECTIN"/>
    <property type="match status" value="1"/>
</dbReference>
<feature type="domain" description="Jacalin-type lectin" evidence="1">
    <location>
        <begin position="559"/>
        <end position="695"/>
    </location>
</feature>
<dbReference type="Pfam" id="PF12044">
    <property type="entry name" value="Metallopep"/>
    <property type="match status" value="1"/>
</dbReference>
<gene>
    <name evidence="2" type="ORF">SDRG_00409</name>
</gene>
<dbReference type="InterPro" id="IPR021917">
    <property type="entry name" value="Unchr_Zn-peptidase-like"/>
</dbReference>
<dbReference type="PANTHER" id="PTHR21054">
    <property type="entry name" value="ZINC METALLOPROTEINASE-RELATED"/>
    <property type="match status" value="1"/>
</dbReference>
<name>T0R6X2_SAPDV</name>
<evidence type="ECO:0000313" key="2">
    <source>
        <dbReference type="EMBL" id="EQC42681.1"/>
    </source>
</evidence>
<dbReference type="RefSeq" id="XP_008604104.1">
    <property type="nucleotide sequence ID" value="XM_008605882.1"/>
</dbReference>
<dbReference type="PANTHER" id="PTHR21054:SF2">
    <property type="entry name" value="MIP04191P"/>
    <property type="match status" value="1"/>
</dbReference>
<dbReference type="SUPFAM" id="SSF55486">
    <property type="entry name" value="Metalloproteases ('zincins'), catalytic domain"/>
    <property type="match status" value="1"/>
</dbReference>